<dbReference type="Pfam" id="PF00881">
    <property type="entry name" value="Nitroreductase"/>
    <property type="match status" value="1"/>
</dbReference>
<dbReference type="PANTHER" id="PTHR43543:SF1">
    <property type="entry name" value="MALONIC SEMIALDEHYDE REDUCTASE RUTE-RELATED"/>
    <property type="match status" value="1"/>
</dbReference>
<gene>
    <name evidence="6" type="ORF">BON30_47205</name>
</gene>
<dbReference type="PANTHER" id="PTHR43543">
    <property type="entry name" value="MALONIC SEMIALDEHYDE REDUCTASE RUTE-RELATED"/>
    <property type="match status" value="1"/>
</dbReference>
<accession>A0A1L9AUM9</accession>
<evidence type="ECO:0000313" key="6">
    <source>
        <dbReference type="EMBL" id="OJH33725.1"/>
    </source>
</evidence>
<dbReference type="InterPro" id="IPR023936">
    <property type="entry name" value="RutE-like"/>
</dbReference>
<reference evidence="6 7" key="2">
    <citation type="submission" date="2016-12" db="EMBL/GenBank/DDBJ databases">
        <title>Draft Genome Sequence of Cystobacter ferrugineus Strain Cbfe23.</title>
        <authorList>
            <person name="Akbar S."/>
            <person name="Dowd S.E."/>
            <person name="Stevens D.C."/>
        </authorList>
    </citation>
    <scope>NUCLEOTIDE SEQUENCE [LARGE SCALE GENOMIC DNA]</scope>
    <source>
        <strain evidence="6 7">Cbfe23</strain>
    </source>
</reference>
<comment type="caution">
    <text evidence="6">The sequence shown here is derived from an EMBL/GenBank/DDBJ whole genome shotgun (WGS) entry which is preliminary data.</text>
</comment>
<dbReference type="GO" id="GO:0016491">
    <property type="term" value="F:oxidoreductase activity"/>
    <property type="evidence" value="ECO:0007669"/>
    <property type="project" value="UniProtKB-KW"/>
</dbReference>
<keyword evidence="1" id="KW-0285">Flavoprotein</keyword>
<dbReference type="AlphaFoldDB" id="A0A1L9AUM9"/>
<keyword evidence="2" id="KW-0288">FMN</keyword>
<dbReference type="RefSeq" id="WP_071905237.1">
    <property type="nucleotide sequence ID" value="NZ_MPIN01000029.1"/>
</dbReference>
<dbReference type="EMBL" id="MPIN01000029">
    <property type="protein sequence ID" value="OJH33725.1"/>
    <property type="molecule type" value="Genomic_DNA"/>
</dbReference>
<sequence>MAEPLCDLVLDRVFRTARTFNSFTDRPVDEATLRALYELWKWGPTSTNQQPLRVVWCVSDSAKARLAALCAPGNAKKVLAAPVSAVLGMETNFVHYLPRVFPHTDARGWYGDNRKLIEESSFRNSSLQASYLIIAARLLGLDTNPMSGFDEEKVNEAFFAGTTVRVNFITTLGYGDPSTLHPRAPRLEFEETNLIR</sequence>
<evidence type="ECO:0000256" key="4">
    <source>
        <dbReference type="ARBA" id="ARBA00023002"/>
    </source>
</evidence>
<dbReference type="CDD" id="cd02148">
    <property type="entry name" value="RutE-like"/>
    <property type="match status" value="1"/>
</dbReference>
<keyword evidence="4" id="KW-0560">Oxidoreductase</keyword>
<keyword evidence="3" id="KW-0521">NADP</keyword>
<name>A0A1L9AUM9_9BACT</name>
<dbReference type="InterPro" id="IPR029479">
    <property type="entry name" value="Nitroreductase"/>
</dbReference>
<dbReference type="NCBIfam" id="NF003768">
    <property type="entry name" value="PRK05365.1"/>
    <property type="match status" value="1"/>
</dbReference>
<feature type="domain" description="Nitroreductase" evidence="5">
    <location>
        <begin position="18"/>
        <end position="174"/>
    </location>
</feature>
<dbReference type="Gene3D" id="3.40.109.10">
    <property type="entry name" value="NADH Oxidase"/>
    <property type="match status" value="1"/>
</dbReference>
<dbReference type="OrthoDB" id="9809288at2"/>
<keyword evidence="7" id="KW-1185">Reference proteome</keyword>
<dbReference type="InterPro" id="IPR050461">
    <property type="entry name" value="Nitroreductase_HadB/RutE"/>
</dbReference>
<dbReference type="Proteomes" id="UP000182229">
    <property type="component" value="Unassembled WGS sequence"/>
</dbReference>
<dbReference type="STRING" id="83449.BON30_47205"/>
<organism evidence="6 7">
    <name type="scientific">Cystobacter ferrugineus</name>
    <dbReference type="NCBI Taxonomy" id="83449"/>
    <lineage>
        <taxon>Bacteria</taxon>
        <taxon>Pseudomonadati</taxon>
        <taxon>Myxococcota</taxon>
        <taxon>Myxococcia</taxon>
        <taxon>Myxococcales</taxon>
        <taxon>Cystobacterineae</taxon>
        <taxon>Archangiaceae</taxon>
        <taxon>Cystobacter</taxon>
    </lineage>
</organism>
<protein>
    <submittedName>
        <fullName evidence="6">Malonic semialdehyde reductase</fullName>
    </submittedName>
</protein>
<evidence type="ECO:0000259" key="5">
    <source>
        <dbReference type="Pfam" id="PF00881"/>
    </source>
</evidence>
<evidence type="ECO:0000256" key="3">
    <source>
        <dbReference type="ARBA" id="ARBA00022857"/>
    </source>
</evidence>
<evidence type="ECO:0000313" key="7">
    <source>
        <dbReference type="Proteomes" id="UP000182229"/>
    </source>
</evidence>
<proteinExistence type="predicted"/>
<evidence type="ECO:0000256" key="1">
    <source>
        <dbReference type="ARBA" id="ARBA00022630"/>
    </source>
</evidence>
<dbReference type="SUPFAM" id="SSF55469">
    <property type="entry name" value="FMN-dependent nitroreductase-like"/>
    <property type="match status" value="1"/>
</dbReference>
<dbReference type="InterPro" id="IPR000415">
    <property type="entry name" value="Nitroreductase-like"/>
</dbReference>
<reference evidence="7" key="1">
    <citation type="submission" date="2016-11" db="EMBL/GenBank/DDBJ databases">
        <authorList>
            <person name="Shukria A."/>
            <person name="Stevens D.C."/>
        </authorList>
    </citation>
    <scope>NUCLEOTIDE SEQUENCE [LARGE SCALE GENOMIC DNA]</scope>
    <source>
        <strain evidence="7">Cbfe23</strain>
    </source>
</reference>
<evidence type="ECO:0000256" key="2">
    <source>
        <dbReference type="ARBA" id="ARBA00022643"/>
    </source>
</evidence>